<gene>
    <name evidence="6" type="ORF">L486_07261</name>
</gene>
<feature type="domain" description="Enoyl reductase (ER)" evidence="5">
    <location>
        <begin position="18"/>
        <end position="334"/>
    </location>
</feature>
<organism evidence="6 7">
    <name type="scientific">Kwoniella mangroviensis CBS 10435</name>
    <dbReference type="NCBI Taxonomy" id="1331196"/>
    <lineage>
        <taxon>Eukaryota</taxon>
        <taxon>Fungi</taxon>
        <taxon>Dikarya</taxon>
        <taxon>Basidiomycota</taxon>
        <taxon>Agaricomycotina</taxon>
        <taxon>Tremellomycetes</taxon>
        <taxon>Tremellales</taxon>
        <taxon>Cryptococcaceae</taxon>
        <taxon>Kwoniella</taxon>
    </lineage>
</organism>
<reference evidence="7" key="2">
    <citation type="submission" date="2013-12" db="EMBL/GenBank/DDBJ databases">
        <title>Evolution of pathogenesis and genome organization in the Tremellales.</title>
        <authorList>
            <person name="Cuomo C."/>
            <person name="Litvintseva A."/>
            <person name="Heitman J."/>
            <person name="Chen Y."/>
            <person name="Sun S."/>
            <person name="Springer D."/>
            <person name="Dromer F."/>
            <person name="Young S."/>
            <person name="Zeng Q."/>
            <person name="Chapman S."/>
            <person name="Gujja S."/>
            <person name="Saif S."/>
            <person name="Birren B."/>
        </authorList>
    </citation>
    <scope>NUCLEOTIDE SEQUENCE [LARGE SCALE GENOMIC DNA]</scope>
    <source>
        <strain evidence="7">CBS 10435</strain>
    </source>
</reference>
<dbReference type="EMBL" id="KI669467">
    <property type="protein sequence ID" value="OCF55150.1"/>
    <property type="molecule type" value="Genomic_DNA"/>
</dbReference>
<dbReference type="Gene3D" id="3.90.180.10">
    <property type="entry name" value="Medium-chain alcohol dehydrogenases, catalytic domain"/>
    <property type="match status" value="1"/>
</dbReference>
<dbReference type="GO" id="GO:0008270">
    <property type="term" value="F:zinc ion binding"/>
    <property type="evidence" value="ECO:0007669"/>
    <property type="project" value="InterPro"/>
</dbReference>
<dbReference type="CDD" id="cd05286">
    <property type="entry name" value="QOR2"/>
    <property type="match status" value="1"/>
</dbReference>
<dbReference type="Pfam" id="PF00107">
    <property type="entry name" value="ADH_zinc_N"/>
    <property type="match status" value="1"/>
</dbReference>
<dbReference type="SUPFAM" id="SSF51735">
    <property type="entry name" value="NAD(P)-binding Rossmann-fold domains"/>
    <property type="match status" value="1"/>
</dbReference>
<evidence type="ECO:0000259" key="5">
    <source>
        <dbReference type="SMART" id="SM00829"/>
    </source>
</evidence>
<proteinExistence type="predicted"/>
<dbReference type="InterPro" id="IPR020843">
    <property type="entry name" value="ER"/>
</dbReference>
<dbReference type="GO" id="GO:0070402">
    <property type="term" value="F:NADPH binding"/>
    <property type="evidence" value="ECO:0007669"/>
    <property type="project" value="TreeGrafter"/>
</dbReference>
<dbReference type="SUPFAM" id="SSF50129">
    <property type="entry name" value="GroES-like"/>
    <property type="match status" value="1"/>
</dbReference>
<dbReference type="GO" id="GO:0005829">
    <property type="term" value="C:cytosol"/>
    <property type="evidence" value="ECO:0007669"/>
    <property type="project" value="TreeGrafter"/>
</dbReference>
<dbReference type="InterPro" id="IPR036291">
    <property type="entry name" value="NAD(P)-bd_dom_sf"/>
</dbReference>
<evidence type="ECO:0000256" key="4">
    <source>
        <dbReference type="ARBA" id="ARBA00070796"/>
    </source>
</evidence>
<accession>A0A1B9IID8</accession>
<dbReference type="PROSITE" id="PS01162">
    <property type="entry name" value="QOR_ZETA_CRYSTAL"/>
    <property type="match status" value="1"/>
</dbReference>
<dbReference type="PANTHER" id="PTHR48106:SF13">
    <property type="entry name" value="QUINONE OXIDOREDUCTASE-RELATED"/>
    <property type="match status" value="1"/>
</dbReference>
<dbReference type="FunFam" id="3.40.50.720:FF:000053">
    <property type="entry name" value="Quinone oxidoreductase 1"/>
    <property type="match status" value="1"/>
</dbReference>
<keyword evidence="1" id="KW-0521">NADP</keyword>
<name>A0A1B9IID8_9TREE</name>
<dbReference type="GO" id="GO:0003960">
    <property type="term" value="F:quinone reductase (NADPH) activity"/>
    <property type="evidence" value="ECO:0007669"/>
    <property type="project" value="InterPro"/>
</dbReference>
<dbReference type="InterPro" id="IPR011032">
    <property type="entry name" value="GroES-like_sf"/>
</dbReference>
<dbReference type="STRING" id="1331196.A0A1B9IID8"/>
<reference evidence="6 7" key="1">
    <citation type="submission" date="2013-07" db="EMBL/GenBank/DDBJ databases">
        <title>The Genome Sequence of Kwoniella mangroviensis CBS10435.</title>
        <authorList>
            <consortium name="The Broad Institute Genome Sequencing Platform"/>
            <person name="Cuomo C."/>
            <person name="Litvintseva A."/>
            <person name="Chen Y."/>
            <person name="Heitman J."/>
            <person name="Sun S."/>
            <person name="Springer D."/>
            <person name="Dromer F."/>
            <person name="Young S.K."/>
            <person name="Zeng Q."/>
            <person name="Gargeya S."/>
            <person name="Fitzgerald M."/>
            <person name="Abouelleil A."/>
            <person name="Alvarado L."/>
            <person name="Berlin A.M."/>
            <person name="Chapman S.B."/>
            <person name="Dewar J."/>
            <person name="Goldberg J."/>
            <person name="Griggs A."/>
            <person name="Gujja S."/>
            <person name="Hansen M."/>
            <person name="Howarth C."/>
            <person name="Imamovic A."/>
            <person name="Larimer J."/>
            <person name="McCowan C."/>
            <person name="Murphy C."/>
            <person name="Pearson M."/>
            <person name="Priest M."/>
            <person name="Roberts A."/>
            <person name="Saif S."/>
            <person name="Shea T."/>
            <person name="Sykes S."/>
            <person name="Wortman J."/>
            <person name="Nusbaum C."/>
            <person name="Birren B."/>
        </authorList>
    </citation>
    <scope>NUCLEOTIDE SEQUENCE [LARGE SCALE GENOMIC DNA]</scope>
    <source>
        <strain evidence="6 7">CBS 10435</strain>
    </source>
</reference>
<dbReference type="Proteomes" id="UP000092583">
    <property type="component" value="Unassembled WGS sequence"/>
</dbReference>
<dbReference type="Gene3D" id="3.40.50.720">
    <property type="entry name" value="NAD(P)-binding Rossmann-like Domain"/>
    <property type="match status" value="1"/>
</dbReference>
<evidence type="ECO:0000313" key="6">
    <source>
        <dbReference type="EMBL" id="OCF55150.1"/>
    </source>
</evidence>
<dbReference type="GO" id="GO:0035925">
    <property type="term" value="F:mRNA 3'-UTR AU-rich region binding"/>
    <property type="evidence" value="ECO:0007669"/>
    <property type="project" value="TreeGrafter"/>
</dbReference>
<evidence type="ECO:0000256" key="2">
    <source>
        <dbReference type="ARBA" id="ARBA00023002"/>
    </source>
</evidence>
<dbReference type="SMART" id="SM00829">
    <property type="entry name" value="PKS_ER"/>
    <property type="match status" value="1"/>
</dbReference>
<dbReference type="InterPro" id="IPR002364">
    <property type="entry name" value="Quin_OxRdtase/zeta-crystal_CS"/>
</dbReference>
<dbReference type="PANTHER" id="PTHR48106">
    <property type="entry name" value="QUINONE OXIDOREDUCTASE PIG3-RELATED"/>
    <property type="match status" value="1"/>
</dbReference>
<keyword evidence="2" id="KW-0560">Oxidoreductase</keyword>
<evidence type="ECO:0000256" key="3">
    <source>
        <dbReference type="ARBA" id="ARBA00043088"/>
    </source>
</evidence>
<keyword evidence="7" id="KW-1185">Reference proteome</keyword>
<protein>
    <recommendedName>
        <fullName evidence="4">Probable quinone oxidoreductase</fullName>
    </recommendedName>
    <alternativeName>
        <fullName evidence="3">NADPH:quinone reductase</fullName>
    </alternativeName>
</protein>
<dbReference type="OrthoDB" id="48317at2759"/>
<dbReference type="InterPro" id="IPR013149">
    <property type="entry name" value="ADH-like_C"/>
</dbReference>
<sequence>MSTQIPKTIKAIQVDKVGGPEVNVLREIPTPVPKENEVLIKVQWRRDITVLTHFVSLDFRSGLYPVQHPYTVGQDAVGTLVQAPEGYPIKVGSRVFTTAGSAFAEYLVASRDRVAALPEDIDPKDGVSMATQGLTALYLLKESYPVKKGDWILNRAAAGGVGLILTQIAKYLGVNVIGTVSSQSKVETVKQSGADHVLLSSDSSESNVKKILELTGGQGVHAVYDGVGKDTWEEDFDVVRRKGTIVTYGNASGAVPPFPATKLSPKALKVTRPTLFAIVKTQEEWDEYTSELIDITKKAKIHYAVHKEYGFSAEDVIQAQKDIQGRGTTGKLLIKISE</sequence>
<dbReference type="AlphaFoldDB" id="A0A1B9IID8"/>
<evidence type="ECO:0000256" key="1">
    <source>
        <dbReference type="ARBA" id="ARBA00022857"/>
    </source>
</evidence>
<dbReference type="InterPro" id="IPR047618">
    <property type="entry name" value="QOR-like"/>
</dbReference>
<evidence type="ECO:0000313" key="7">
    <source>
        <dbReference type="Proteomes" id="UP000092583"/>
    </source>
</evidence>